<sequence length="82" mass="9674">MEDGKAYKMNLELIKKARIEKGDSLQKMVNLIEVLDKTKYYRRENGIINFKPEEIPLIAHILEIPLEKMFIKVSKKEIHCSK</sequence>
<proteinExistence type="predicted"/>
<dbReference type="OrthoDB" id="2319074at2"/>
<dbReference type="InterPro" id="IPR010982">
    <property type="entry name" value="Lambda_DNA-bd_dom_sf"/>
</dbReference>
<organism evidence="2 3">
    <name type="scientific">Enterococcus saccharolyticus subsp. saccharolyticus ATCC 43076</name>
    <dbReference type="NCBI Taxonomy" id="1139996"/>
    <lineage>
        <taxon>Bacteria</taxon>
        <taxon>Bacillati</taxon>
        <taxon>Bacillota</taxon>
        <taxon>Bacilli</taxon>
        <taxon>Lactobacillales</taxon>
        <taxon>Enterococcaceae</taxon>
        <taxon>Enterococcus</taxon>
    </lineage>
</organism>
<dbReference type="eggNOG" id="COG1396">
    <property type="taxonomic scope" value="Bacteria"/>
</dbReference>
<dbReference type="HOGENOM" id="CLU_066192_46_3_9"/>
<reference evidence="2 3" key="1">
    <citation type="submission" date="2013-03" db="EMBL/GenBank/DDBJ databases">
        <title>The Genome Sequence of Enterococcus saccharolyticus ATCC_43076 (Illumina only assembly).</title>
        <authorList>
            <consortium name="The Broad Institute Genomics Platform"/>
            <consortium name="The Broad Institute Genome Sequencing Center for Infectious Disease"/>
            <person name="Earl A."/>
            <person name="Russ C."/>
            <person name="Gilmore M."/>
            <person name="Surin D."/>
            <person name="Walker B."/>
            <person name="Young S."/>
            <person name="Zeng Q."/>
            <person name="Gargeya S."/>
            <person name="Fitzgerald M."/>
            <person name="Haas B."/>
            <person name="Abouelleil A."/>
            <person name="Allen A.W."/>
            <person name="Alvarado L."/>
            <person name="Arachchi H.M."/>
            <person name="Berlin A.M."/>
            <person name="Chapman S.B."/>
            <person name="Gainer-Dewar J."/>
            <person name="Goldberg J."/>
            <person name="Griggs A."/>
            <person name="Gujja S."/>
            <person name="Hansen M."/>
            <person name="Howarth C."/>
            <person name="Imamovic A."/>
            <person name="Ireland A."/>
            <person name="Larimer J."/>
            <person name="McCowan C."/>
            <person name="Murphy C."/>
            <person name="Pearson M."/>
            <person name="Poon T.W."/>
            <person name="Priest M."/>
            <person name="Roberts A."/>
            <person name="Saif S."/>
            <person name="Shea T."/>
            <person name="Sisk P."/>
            <person name="Sykes S."/>
            <person name="Wortman J."/>
            <person name="Nusbaum C."/>
            <person name="Birren B."/>
        </authorList>
    </citation>
    <scope>NUCLEOTIDE SEQUENCE [LARGE SCALE GENOMIC DNA]</scope>
    <source>
        <strain evidence="2 3">ATCC 43076</strain>
    </source>
</reference>
<dbReference type="GO" id="GO:0003677">
    <property type="term" value="F:DNA binding"/>
    <property type="evidence" value="ECO:0007669"/>
    <property type="project" value="InterPro"/>
</dbReference>
<dbReference type="PROSITE" id="PS50943">
    <property type="entry name" value="HTH_CROC1"/>
    <property type="match status" value="1"/>
</dbReference>
<dbReference type="Proteomes" id="UP000014136">
    <property type="component" value="Unassembled WGS sequence"/>
</dbReference>
<dbReference type="EMBL" id="AHYT01000001">
    <property type="protein sequence ID" value="EOT30545.1"/>
    <property type="molecule type" value="Genomic_DNA"/>
</dbReference>
<dbReference type="STRING" id="41997.RV16_GL000438"/>
<dbReference type="Gene3D" id="1.10.260.40">
    <property type="entry name" value="lambda repressor-like DNA-binding domains"/>
    <property type="match status" value="1"/>
</dbReference>
<feature type="domain" description="HTH cro/C1-type" evidence="1">
    <location>
        <begin position="14"/>
        <end position="69"/>
    </location>
</feature>
<protein>
    <recommendedName>
        <fullName evidence="1">HTH cro/C1-type domain-containing protein</fullName>
    </recommendedName>
</protein>
<gene>
    <name evidence="2" type="ORF">OMQ_00249</name>
</gene>
<evidence type="ECO:0000313" key="3">
    <source>
        <dbReference type="Proteomes" id="UP000014136"/>
    </source>
</evidence>
<comment type="caution">
    <text evidence="2">The sequence shown here is derived from an EMBL/GenBank/DDBJ whole genome shotgun (WGS) entry which is preliminary data.</text>
</comment>
<evidence type="ECO:0000259" key="1">
    <source>
        <dbReference type="PROSITE" id="PS50943"/>
    </source>
</evidence>
<accession>S0JPT5</accession>
<dbReference type="SUPFAM" id="SSF47413">
    <property type="entry name" value="lambda repressor-like DNA-binding domains"/>
    <property type="match status" value="1"/>
</dbReference>
<dbReference type="PATRIC" id="fig|1139996.3.peg.240"/>
<dbReference type="AlphaFoldDB" id="S0JPT5"/>
<keyword evidence="3" id="KW-1185">Reference proteome</keyword>
<dbReference type="InterPro" id="IPR001387">
    <property type="entry name" value="Cro/C1-type_HTH"/>
</dbReference>
<evidence type="ECO:0000313" key="2">
    <source>
        <dbReference type="EMBL" id="EOT30545.1"/>
    </source>
</evidence>
<dbReference type="RefSeq" id="WP_016174060.1">
    <property type="nucleotide sequence ID" value="NZ_KE136389.1"/>
</dbReference>
<name>S0JPT5_9ENTE</name>